<organism evidence="1 2">
    <name type="scientific">Ancylostoma caninum</name>
    <name type="common">Dog hookworm</name>
    <dbReference type="NCBI Taxonomy" id="29170"/>
    <lineage>
        <taxon>Eukaryota</taxon>
        <taxon>Metazoa</taxon>
        <taxon>Ecdysozoa</taxon>
        <taxon>Nematoda</taxon>
        <taxon>Chromadorea</taxon>
        <taxon>Rhabditida</taxon>
        <taxon>Rhabditina</taxon>
        <taxon>Rhabditomorpha</taxon>
        <taxon>Strongyloidea</taxon>
        <taxon>Ancylostomatidae</taxon>
        <taxon>Ancylostomatinae</taxon>
        <taxon>Ancylostoma</taxon>
    </lineage>
</organism>
<protein>
    <submittedName>
        <fullName evidence="1">Uncharacterized protein</fullName>
    </submittedName>
</protein>
<keyword evidence="2" id="KW-1185">Reference proteome</keyword>
<dbReference type="Gene3D" id="2.40.50.780">
    <property type="match status" value="1"/>
</dbReference>
<evidence type="ECO:0000313" key="2">
    <source>
        <dbReference type="Proteomes" id="UP000252519"/>
    </source>
</evidence>
<dbReference type="EMBL" id="JOJR01000004">
    <property type="protein sequence ID" value="RCN52936.1"/>
    <property type="molecule type" value="Genomic_DNA"/>
</dbReference>
<dbReference type="AlphaFoldDB" id="A0A368H8P6"/>
<gene>
    <name evidence="1" type="ORF">ANCCAN_00931</name>
</gene>
<name>A0A368H8P6_ANCCA</name>
<accession>A0A368H8P6</accession>
<reference evidence="1 2" key="1">
    <citation type="submission" date="2014-10" db="EMBL/GenBank/DDBJ databases">
        <title>Draft genome of the hookworm Ancylostoma caninum.</title>
        <authorList>
            <person name="Mitreva M."/>
        </authorList>
    </citation>
    <scope>NUCLEOTIDE SEQUENCE [LARGE SCALE GENOMIC DNA]</scope>
    <source>
        <strain evidence="1 2">Baltimore</strain>
    </source>
</reference>
<comment type="caution">
    <text evidence="1">The sequence shown here is derived from an EMBL/GenBank/DDBJ whole genome shotgun (WGS) entry which is preliminary data.</text>
</comment>
<dbReference type="Proteomes" id="UP000252519">
    <property type="component" value="Unassembled WGS sequence"/>
</dbReference>
<evidence type="ECO:0000313" key="1">
    <source>
        <dbReference type="EMBL" id="RCN52936.1"/>
    </source>
</evidence>
<proteinExistence type="predicted"/>
<sequence>MKEVQYGAEVRVLSVEKKFHRNGNYFEYVFNYTAFYFSSHSYEITKRDVPRLLHVPEKCGPPLEKLKLYVIGCIWGERCVFMREFDKLTEKEKELIKSTRTYANYYFLDWYSY</sequence>
<dbReference type="OrthoDB" id="5900492at2759"/>